<dbReference type="NCBIfam" id="TIGR00254">
    <property type="entry name" value="GGDEF"/>
    <property type="match status" value="1"/>
</dbReference>
<dbReference type="SUPFAM" id="SSF55073">
    <property type="entry name" value="Nucleotide cyclase"/>
    <property type="match status" value="1"/>
</dbReference>
<dbReference type="Gene3D" id="2.10.70.100">
    <property type="match status" value="1"/>
</dbReference>
<evidence type="ECO:0000313" key="3">
    <source>
        <dbReference type="EMBL" id="MPM85498.1"/>
    </source>
</evidence>
<name>A0A645D8X3_9ZZZZ</name>
<evidence type="ECO:0000259" key="2">
    <source>
        <dbReference type="PROSITE" id="PS50887"/>
    </source>
</evidence>
<gene>
    <name evidence="3" type="ORF">SDC9_132579</name>
</gene>
<dbReference type="CDD" id="cd01949">
    <property type="entry name" value="GGDEF"/>
    <property type="match status" value="1"/>
</dbReference>
<comment type="caution">
    <text evidence="3">The sequence shown here is derived from an EMBL/GenBank/DDBJ whole genome shotgun (WGS) entry which is preliminary data.</text>
</comment>
<dbReference type="GO" id="GO:0005886">
    <property type="term" value="C:plasma membrane"/>
    <property type="evidence" value="ECO:0007669"/>
    <property type="project" value="TreeGrafter"/>
</dbReference>
<dbReference type="Pfam" id="PF08447">
    <property type="entry name" value="PAS_3"/>
    <property type="match status" value="1"/>
</dbReference>
<dbReference type="SMART" id="SM00086">
    <property type="entry name" value="PAC"/>
    <property type="match status" value="1"/>
</dbReference>
<accession>A0A645D8X3</accession>
<protein>
    <submittedName>
        <fullName evidence="3">Uncharacterized protein</fullName>
    </submittedName>
</protein>
<dbReference type="PANTHER" id="PTHR45138">
    <property type="entry name" value="REGULATORY COMPONENTS OF SENSORY TRANSDUCTION SYSTEM"/>
    <property type="match status" value="1"/>
</dbReference>
<evidence type="ECO:0000259" key="1">
    <source>
        <dbReference type="PROSITE" id="PS50113"/>
    </source>
</evidence>
<dbReference type="SUPFAM" id="SSF55785">
    <property type="entry name" value="PYP-like sensor domain (PAS domain)"/>
    <property type="match status" value="1"/>
</dbReference>
<dbReference type="EMBL" id="VSSQ01033789">
    <property type="protein sequence ID" value="MPM85498.1"/>
    <property type="molecule type" value="Genomic_DNA"/>
</dbReference>
<dbReference type="Gene3D" id="3.30.70.270">
    <property type="match status" value="1"/>
</dbReference>
<dbReference type="GO" id="GO:0052621">
    <property type="term" value="F:diguanylate cyclase activity"/>
    <property type="evidence" value="ECO:0007669"/>
    <property type="project" value="TreeGrafter"/>
</dbReference>
<sequence>MYGDAVVYEVEYRIRAKDGGYRWYYDRGKITQRDEQGKAAFMAGIVFDITEKKETQMDLENKNRILSEMSSLDSLTKISNHRTLIERLERFIAEARRTGIPLSMAMVDIDDFKRINDSKGHVAGDQVLCAVADIIKNSIRDTDLAARYGGDEFTVVFPGTQARTAAGVMERVRQAVNNHAVLEGLVVTLSTGVAQYSGEELAQFIDEADKKLYEAKHSGKNKVEA</sequence>
<reference evidence="3" key="1">
    <citation type="submission" date="2019-08" db="EMBL/GenBank/DDBJ databases">
        <authorList>
            <person name="Kucharzyk K."/>
            <person name="Murdoch R.W."/>
            <person name="Higgins S."/>
            <person name="Loffler F."/>
        </authorList>
    </citation>
    <scope>NUCLEOTIDE SEQUENCE</scope>
</reference>
<dbReference type="InterPro" id="IPR000160">
    <property type="entry name" value="GGDEF_dom"/>
</dbReference>
<feature type="domain" description="PAC" evidence="1">
    <location>
        <begin position="8"/>
        <end position="61"/>
    </location>
</feature>
<dbReference type="InterPro" id="IPR000700">
    <property type="entry name" value="PAS-assoc_C"/>
</dbReference>
<dbReference type="InterPro" id="IPR035965">
    <property type="entry name" value="PAS-like_dom_sf"/>
</dbReference>
<dbReference type="GO" id="GO:0043709">
    <property type="term" value="P:cell adhesion involved in single-species biofilm formation"/>
    <property type="evidence" value="ECO:0007669"/>
    <property type="project" value="TreeGrafter"/>
</dbReference>
<dbReference type="InterPro" id="IPR029787">
    <property type="entry name" value="Nucleotide_cyclase"/>
</dbReference>
<dbReference type="FunFam" id="3.30.70.270:FF:000001">
    <property type="entry name" value="Diguanylate cyclase domain protein"/>
    <property type="match status" value="1"/>
</dbReference>
<dbReference type="InterPro" id="IPR050469">
    <property type="entry name" value="Diguanylate_Cyclase"/>
</dbReference>
<dbReference type="PANTHER" id="PTHR45138:SF9">
    <property type="entry name" value="DIGUANYLATE CYCLASE DGCM-RELATED"/>
    <property type="match status" value="1"/>
</dbReference>
<dbReference type="InterPro" id="IPR001610">
    <property type="entry name" value="PAC"/>
</dbReference>
<dbReference type="AlphaFoldDB" id="A0A645D8X3"/>
<proteinExistence type="predicted"/>
<dbReference type="PROSITE" id="PS50113">
    <property type="entry name" value="PAC"/>
    <property type="match status" value="1"/>
</dbReference>
<dbReference type="PROSITE" id="PS50887">
    <property type="entry name" value="GGDEF"/>
    <property type="match status" value="1"/>
</dbReference>
<feature type="domain" description="GGDEF" evidence="2">
    <location>
        <begin position="100"/>
        <end position="225"/>
    </location>
</feature>
<dbReference type="InterPro" id="IPR013655">
    <property type="entry name" value="PAS_fold_3"/>
</dbReference>
<dbReference type="GO" id="GO:1902201">
    <property type="term" value="P:negative regulation of bacterial-type flagellum-dependent cell motility"/>
    <property type="evidence" value="ECO:0007669"/>
    <property type="project" value="TreeGrafter"/>
</dbReference>
<dbReference type="Pfam" id="PF00990">
    <property type="entry name" value="GGDEF"/>
    <property type="match status" value="1"/>
</dbReference>
<dbReference type="InterPro" id="IPR043128">
    <property type="entry name" value="Rev_trsase/Diguanyl_cyclase"/>
</dbReference>
<organism evidence="3">
    <name type="scientific">bioreactor metagenome</name>
    <dbReference type="NCBI Taxonomy" id="1076179"/>
    <lineage>
        <taxon>unclassified sequences</taxon>
        <taxon>metagenomes</taxon>
        <taxon>ecological metagenomes</taxon>
    </lineage>
</organism>
<dbReference type="SMART" id="SM00267">
    <property type="entry name" value="GGDEF"/>
    <property type="match status" value="1"/>
</dbReference>